<dbReference type="Gene3D" id="3.40.50.720">
    <property type="entry name" value="NAD(P)-binding Rossmann-like Domain"/>
    <property type="match status" value="1"/>
</dbReference>
<dbReference type="Pfam" id="PF13561">
    <property type="entry name" value="adh_short_C2"/>
    <property type="match status" value="1"/>
</dbReference>
<reference evidence="5 6" key="1">
    <citation type="submission" date="2021-01" db="EMBL/GenBank/DDBJ databases">
        <title>Whole genome shotgun sequence of Microbispora amethystogenes NBRC 101907.</title>
        <authorList>
            <person name="Komaki H."/>
            <person name="Tamura T."/>
        </authorList>
    </citation>
    <scope>NUCLEOTIDE SEQUENCE [LARGE SCALE GENOMIC DNA]</scope>
    <source>
        <strain evidence="5 6">NBRC 101907</strain>
    </source>
</reference>
<keyword evidence="2" id="KW-0560">Oxidoreductase</keyword>
<sequence>MANSTAPPGGEPASTVTLVTGGAQGIGRGVAAAFREAGSKVVIADVDEARAAETAAGLSGVSWVRMDVRDPASVAAATAEAAARHGGLDTLVACAGVYPNTPLPEMDPAEWDEVFAVNVRGVMLAAREFARTPGATGAGRRIIAISSGAARSARVGAAHYCASKAGLEMLVKVLALELAPSGTTVNAVAPGLIEVPATAALAPEYIATLVAGQPVHRMGTPAEVARACLFLADPGSSFITGSVLDVDGGFLAGTPLPPS</sequence>
<keyword evidence="3" id="KW-0520">NAD</keyword>
<organism evidence="5 6">
    <name type="scientific">Microbispora amethystogenes</name>
    <dbReference type="NCBI Taxonomy" id="1427754"/>
    <lineage>
        <taxon>Bacteria</taxon>
        <taxon>Bacillati</taxon>
        <taxon>Actinomycetota</taxon>
        <taxon>Actinomycetes</taxon>
        <taxon>Streptosporangiales</taxon>
        <taxon>Streptosporangiaceae</taxon>
        <taxon>Microbispora</taxon>
    </lineage>
</organism>
<protein>
    <submittedName>
        <fullName evidence="5">3-oxoacyl-(ACP) reductase</fullName>
    </submittedName>
</protein>
<dbReference type="Proteomes" id="UP000651728">
    <property type="component" value="Unassembled WGS sequence"/>
</dbReference>
<dbReference type="PROSITE" id="PS00061">
    <property type="entry name" value="ADH_SHORT"/>
    <property type="match status" value="1"/>
</dbReference>
<dbReference type="InterPro" id="IPR036291">
    <property type="entry name" value="NAD(P)-bd_dom_sf"/>
</dbReference>
<evidence type="ECO:0000256" key="1">
    <source>
        <dbReference type="ARBA" id="ARBA00006484"/>
    </source>
</evidence>
<comment type="caution">
    <text evidence="5">The sequence shown here is derived from an EMBL/GenBank/DDBJ whole genome shotgun (WGS) entry which is preliminary data.</text>
</comment>
<accession>A0ABQ4FAY3</accession>
<dbReference type="PANTHER" id="PTHR24321">
    <property type="entry name" value="DEHYDROGENASES, SHORT CHAIN"/>
    <property type="match status" value="1"/>
</dbReference>
<evidence type="ECO:0000256" key="2">
    <source>
        <dbReference type="ARBA" id="ARBA00023002"/>
    </source>
</evidence>
<dbReference type="EMBL" id="BOOB01000014">
    <property type="protein sequence ID" value="GIH31962.1"/>
    <property type="molecule type" value="Genomic_DNA"/>
</dbReference>
<proteinExistence type="inferred from homology"/>
<dbReference type="SUPFAM" id="SSF51735">
    <property type="entry name" value="NAD(P)-binding Rossmann-fold domains"/>
    <property type="match status" value="1"/>
</dbReference>
<comment type="similarity">
    <text evidence="1">Belongs to the short-chain dehydrogenases/reductases (SDR) family.</text>
</comment>
<evidence type="ECO:0000313" key="6">
    <source>
        <dbReference type="Proteomes" id="UP000651728"/>
    </source>
</evidence>
<dbReference type="RefSeq" id="WP_204285177.1">
    <property type="nucleotide sequence ID" value="NZ_BAABEJ010000008.1"/>
</dbReference>
<evidence type="ECO:0000259" key="4">
    <source>
        <dbReference type="SMART" id="SM00822"/>
    </source>
</evidence>
<dbReference type="InterPro" id="IPR020904">
    <property type="entry name" value="Sc_DH/Rdtase_CS"/>
</dbReference>
<dbReference type="SMART" id="SM00822">
    <property type="entry name" value="PKS_KR"/>
    <property type="match status" value="1"/>
</dbReference>
<feature type="domain" description="Ketoreductase" evidence="4">
    <location>
        <begin position="15"/>
        <end position="191"/>
    </location>
</feature>
<keyword evidence="6" id="KW-1185">Reference proteome</keyword>
<dbReference type="InterPro" id="IPR057326">
    <property type="entry name" value="KR_dom"/>
</dbReference>
<dbReference type="InterPro" id="IPR002347">
    <property type="entry name" value="SDR_fam"/>
</dbReference>
<dbReference type="PRINTS" id="PR00081">
    <property type="entry name" value="GDHRDH"/>
</dbReference>
<gene>
    <name evidence="5" type="ORF">Mam01_21260</name>
</gene>
<evidence type="ECO:0000256" key="3">
    <source>
        <dbReference type="ARBA" id="ARBA00023027"/>
    </source>
</evidence>
<dbReference type="PANTHER" id="PTHR24321:SF8">
    <property type="entry name" value="ESTRADIOL 17-BETA-DEHYDROGENASE 8-RELATED"/>
    <property type="match status" value="1"/>
</dbReference>
<name>A0ABQ4FAY3_9ACTN</name>
<evidence type="ECO:0000313" key="5">
    <source>
        <dbReference type="EMBL" id="GIH31962.1"/>
    </source>
</evidence>